<dbReference type="InterPro" id="IPR000551">
    <property type="entry name" value="MerR-type_HTH_dom"/>
</dbReference>
<dbReference type="EMBL" id="JACT01000001">
    <property type="protein sequence ID" value="KMS58270.1"/>
    <property type="molecule type" value="Genomic_DNA"/>
</dbReference>
<dbReference type="Proteomes" id="UP000052232">
    <property type="component" value="Unassembled WGS sequence"/>
</dbReference>
<dbReference type="Gene3D" id="1.10.1660.10">
    <property type="match status" value="1"/>
</dbReference>
<dbReference type="RefSeq" id="WP_066602708.1">
    <property type="nucleotide sequence ID" value="NZ_KQ130434.1"/>
</dbReference>
<dbReference type="PATRIC" id="fig|1420583.3.peg.1824"/>
<evidence type="ECO:0000259" key="1">
    <source>
        <dbReference type="PROSITE" id="PS50937"/>
    </source>
</evidence>
<dbReference type="SMART" id="SM00422">
    <property type="entry name" value="HTH_MERR"/>
    <property type="match status" value="1"/>
</dbReference>
<reference evidence="2 3" key="1">
    <citation type="journal article" date="2015" name="G3 (Bethesda)">
        <title>Insights into Ongoing Evolution of the Hexachlorocyclohexane Catabolic Pathway from Comparative Genomics of Ten Sphingomonadaceae Strains.</title>
        <authorList>
            <person name="Pearce S.L."/>
            <person name="Oakeshott J.G."/>
            <person name="Pandey G."/>
        </authorList>
    </citation>
    <scope>NUCLEOTIDE SEQUENCE [LARGE SCALE GENOMIC DNA]</scope>
    <source>
        <strain evidence="2 3">LL01</strain>
    </source>
</reference>
<evidence type="ECO:0000313" key="3">
    <source>
        <dbReference type="Proteomes" id="UP000052232"/>
    </source>
</evidence>
<dbReference type="SUPFAM" id="SSF46955">
    <property type="entry name" value="Putative DNA-binding domain"/>
    <property type="match status" value="1"/>
</dbReference>
<proteinExistence type="predicted"/>
<dbReference type="InterPro" id="IPR009061">
    <property type="entry name" value="DNA-bd_dom_put_sf"/>
</dbReference>
<dbReference type="Pfam" id="PF13411">
    <property type="entry name" value="MerR_1"/>
    <property type="match status" value="1"/>
</dbReference>
<feature type="domain" description="HTH merR-type" evidence="1">
    <location>
        <begin position="1"/>
        <end position="70"/>
    </location>
</feature>
<dbReference type="PROSITE" id="PS50937">
    <property type="entry name" value="HTH_MERR_2"/>
    <property type="match status" value="1"/>
</dbReference>
<organism evidence="2 3">
    <name type="scientific">Sphingobium cupriresistens LL01</name>
    <dbReference type="NCBI Taxonomy" id="1420583"/>
    <lineage>
        <taxon>Bacteria</taxon>
        <taxon>Pseudomonadati</taxon>
        <taxon>Pseudomonadota</taxon>
        <taxon>Alphaproteobacteria</taxon>
        <taxon>Sphingomonadales</taxon>
        <taxon>Sphingomonadaceae</taxon>
        <taxon>Sphingobium</taxon>
    </lineage>
</organism>
<protein>
    <submittedName>
        <fullName evidence="2">Cd(II)/Pb(II)-responsive transcriptional regulator</fullName>
    </submittedName>
</protein>
<dbReference type="GO" id="GO:0006355">
    <property type="term" value="P:regulation of DNA-templated transcription"/>
    <property type="evidence" value="ECO:0007669"/>
    <property type="project" value="InterPro"/>
</dbReference>
<dbReference type="AlphaFoldDB" id="A0A0J8AVM7"/>
<sequence>MKMRELEERTGVDREVIRIMIREGLLPEPQRPARNAAEYDEGHVSGIATIRHLQQTSRMTLKEIRSALSGEALERPGPASAYSHLEALLSRSFGLEQPTSVSLQSLSERYPRAERDARAFEAMGMLTLLPTESGCSLSLTDARLVEIWGKIREAGFVEEQGFPPENISFYREAAELVARHEASIFFSGSDGAISEEDAARMLQIALPLMLDFFGLLRIKAFMTNVHRSLETGDR</sequence>
<gene>
    <name evidence="2" type="ORF">V473_09080</name>
</gene>
<dbReference type="STRING" id="1420583.V473_09080"/>
<name>A0A0J8AVM7_9SPHN</name>
<accession>A0A0J8AVM7</accession>
<keyword evidence="3" id="KW-1185">Reference proteome</keyword>
<dbReference type="CDD" id="cd04780">
    <property type="entry name" value="HTH_MerR-like_sg5"/>
    <property type="match status" value="1"/>
</dbReference>
<comment type="caution">
    <text evidence="2">The sequence shown here is derived from an EMBL/GenBank/DDBJ whole genome shotgun (WGS) entry which is preliminary data.</text>
</comment>
<evidence type="ECO:0000313" key="2">
    <source>
        <dbReference type="EMBL" id="KMS58270.1"/>
    </source>
</evidence>
<dbReference type="GO" id="GO:0003677">
    <property type="term" value="F:DNA binding"/>
    <property type="evidence" value="ECO:0007669"/>
    <property type="project" value="InterPro"/>
</dbReference>